<dbReference type="InterPro" id="IPR013087">
    <property type="entry name" value="Znf_C2H2_type"/>
</dbReference>
<dbReference type="PROSITE" id="PS50157">
    <property type="entry name" value="ZINC_FINGER_C2H2_2"/>
    <property type="match status" value="2"/>
</dbReference>
<evidence type="ECO:0000256" key="5">
    <source>
        <dbReference type="ARBA" id="ARBA00022833"/>
    </source>
</evidence>
<comment type="caution">
    <text evidence="14">The sequence shown here is derived from an EMBL/GenBank/DDBJ whole genome shotgun (WGS) entry which is preliminary data.</text>
</comment>
<dbReference type="InterPro" id="IPR050457">
    <property type="entry name" value="ZnFinger_BTB_dom_contain"/>
</dbReference>
<keyword evidence="7" id="KW-0238">DNA-binding</keyword>
<name>A0AAW0XJ99_CHEQU</name>
<keyword evidence="15" id="KW-1185">Reference proteome</keyword>
<feature type="domain" description="C2H2-type" evidence="13">
    <location>
        <begin position="795"/>
        <end position="823"/>
    </location>
</feature>
<evidence type="ECO:0000256" key="9">
    <source>
        <dbReference type="ARBA" id="ARBA00023242"/>
    </source>
</evidence>
<keyword evidence="9" id="KW-0539">Nucleus</keyword>
<sequence length="839" mass="94582">MGDQTLYLRWSDHHLTILRLLSIIRDKEQYCDATIMCEGRVFPVHRIVLAMCSSYFENIFNKLDCKNPVIVLADIKAAYLEVLLSYMYSGEATILQRCVSGVLHTASVLKVKGLSEDADDHTDVNLYGEAIPNIQYNQKLSTKNTVLSVQQEKECRNGSADFDSQPAASKQMRQTELSRQTVSSFLVREGTPEINENSEGSLTHSSTLSIVPDSEISLVQSNLVSQNLGELLSLNSVKGDSCHEALMLWRENLLSQDSTHERQTSNTDSAMDHSNKSIVEEIDIKNEIIELLPEECNVNGVGNSMNIDCLHCTRTYSSNQGNDMEGICTSRDQNNIPVAATFQDNRVSQNISPGDVCQTEVVRAVLKQELSGTCIVNGHEDNDVGVAKNSMVVCNGGIASNNSRNLQDPEECYSFPSMTTEDNMEPDDTANCSNCQEHKNGHQSCPEITINNDHNNTALGVSHRAPIDNIFTKSKKNSDANALKSLSGTNHTPEPVKRRRGRPRKLPMVKNEKSGRWAKIVPVVKKERVQPRMVLAVKERGRTKKLETVLSAASSRCIEIHKSRIKNVDLRENADQQFRRETSHRLTRSSTSSKKIVEKADKRLELCENVCLDSDQSLEKNSIYSTLLNTNENDESSASCIVSEVSNEPGPRLNNGYKEEPFACSLCLYTSSSEETLNKHICIHLKDDVYVCRICSFSSKYLKTANRHACTKRKEHSIVCALVSESHEEMSHFTHKGKNSYSCDKCSYKSVKASDLIYHALIHEKPFACEQCYYRCKTNARLKAHRVIHTGEKPFSCRFCSYEGNQYYNMLRHERKMHSREFTIRKFKNYISTKKKISI</sequence>
<dbReference type="InterPro" id="IPR011333">
    <property type="entry name" value="SKP1/BTB/POZ_sf"/>
</dbReference>
<dbReference type="SMART" id="SM00355">
    <property type="entry name" value="ZnF_C2H2"/>
    <property type="match status" value="5"/>
</dbReference>
<dbReference type="InterPro" id="IPR036236">
    <property type="entry name" value="Znf_C2H2_sf"/>
</dbReference>
<protein>
    <submittedName>
        <fullName evidence="14">Uncharacterized protein</fullName>
    </submittedName>
</protein>
<dbReference type="GO" id="GO:0000978">
    <property type="term" value="F:RNA polymerase II cis-regulatory region sequence-specific DNA binding"/>
    <property type="evidence" value="ECO:0007669"/>
    <property type="project" value="TreeGrafter"/>
</dbReference>
<gene>
    <name evidence="14" type="ORF">OTU49_003181</name>
</gene>
<organism evidence="14 15">
    <name type="scientific">Cherax quadricarinatus</name>
    <name type="common">Australian red claw crayfish</name>
    <dbReference type="NCBI Taxonomy" id="27406"/>
    <lineage>
        <taxon>Eukaryota</taxon>
        <taxon>Metazoa</taxon>
        <taxon>Ecdysozoa</taxon>
        <taxon>Arthropoda</taxon>
        <taxon>Crustacea</taxon>
        <taxon>Multicrustacea</taxon>
        <taxon>Malacostraca</taxon>
        <taxon>Eumalacostraca</taxon>
        <taxon>Eucarida</taxon>
        <taxon>Decapoda</taxon>
        <taxon>Pleocyemata</taxon>
        <taxon>Astacidea</taxon>
        <taxon>Parastacoidea</taxon>
        <taxon>Parastacidae</taxon>
        <taxon>Cherax</taxon>
    </lineage>
</organism>
<evidence type="ECO:0000256" key="3">
    <source>
        <dbReference type="ARBA" id="ARBA00022737"/>
    </source>
</evidence>
<dbReference type="InterPro" id="IPR000210">
    <property type="entry name" value="BTB/POZ_dom"/>
</dbReference>
<dbReference type="FunFam" id="3.30.160.60:FF:000100">
    <property type="entry name" value="Zinc finger 45-like"/>
    <property type="match status" value="1"/>
</dbReference>
<keyword evidence="3" id="KW-0677">Repeat</keyword>
<evidence type="ECO:0000256" key="10">
    <source>
        <dbReference type="PROSITE-ProRule" id="PRU00042"/>
    </source>
</evidence>
<feature type="domain" description="C2H2-type" evidence="13">
    <location>
        <begin position="767"/>
        <end position="794"/>
    </location>
</feature>
<keyword evidence="6" id="KW-0805">Transcription regulation</keyword>
<dbReference type="SUPFAM" id="SSF57667">
    <property type="entry name" value="beta-beta-alpha zinc fingers"/>
    <property type="match status" value="3"/>
</dbReference>
<evidence type="ECO:0000256" key="8">
    <source>
        <dbReference type="ARBA" id="ARBA00023163"/>
    </source>
</evidence>
<comment type="subcellular location">
    <subcellularLocation>
        <location evidence="1">Nucleus</location>
    </subcellularLocation>
</comment>
<dbReference type="SUPFAM" id="SSF54695">
    <property type="entry name" value="POZ domain"/>
    <property type="match status" value="1"/>
</dbReference>
<feature type="region of interest" description="Disordered" evidence="11">
    <location>
        <begin position="478"/>
        <end position="513"/>
    </location>
</feature>
<accession>A0AAW0XJ99</accession>
<dbReference type="AlphaFoldDB" id="A0AAW0XJ99"/>
<evidence type="ECO:0000256" key="1">
    <source>
        <dbReference type="ARBA" id="ARBA00004123"/>
    </source>
</evidence>
<keyword evidence="2" id="KW-0479">Metal-binding</keyword>
<dbReference type="PROSITE" id="PS00028">
    <property type="entry name" value="ZINC_FINGER_C2H2_1"/>
    <property type="match status" value="1"/>
</dbReference>
<evidence type="ECO:0000256" key="2">
    <source>
        <dbReference type="ARBA" id="ARBA00022723"/>
    </source>
</evidence>
<dbReference type="GO" id="GO:0000981">
    <property type="term" value="F:DNA-binding transcription factor activity, RNA polymerase II-specific"/>
    <property type="evidence" value="ECO:0007669"/>
    <property type="project" value="TreeGrafter"/>
</dbReference>
<evidence type="ECO:0000313" key="15">
    <source>
        <dbReference type="Proteomes" id="UP001445076"/>
    </source>
</evidence>
<dbReference type="PANTHER" id="PTHR46105">
    <property type="entry name" value="AGAP004733-PA"/>
    <property type="match status" value="1"/>
</dbReference>
<dbReference type="GO" id="GO:0008270">
    <property type="term" value="F:zinc ion binding"/>
    <property type="evidence" value="ECO:0007669"/>
    <property type="project" value="UniProtKB-KW"/>
</dbReference>
<keyword evidence="8" id="KW-0804">Transcription</keyword>
<dbReference type="EMBL" id="JARKIK010000035">
    <property type="protein sequence ID" value="KAK8739759.1"/>
    <property type="molecule type" value="Genomic_DNA"/>
</dbReference>
<dbReference type="CDD" id="cd18315">
    <property type="entry name" value="BTB_POZ_BAB-like"/>
    <property type="match status" value="1"/>
</dbReference>
<proteinExistence type="predicted"/>
<dbReference type="SMART" id="SM00225">
    <property type="entry name" value="BTB"/>
    <property type="match status" value="1"/>
</dbReference>
<evidence type="ECO:0000256" key="4">
    <source>
        <dbReference type="ARBA" id="ARBA00022771"/>
    </source>
</evidence>
<dbReference type="Proteomes" id="UP001445076">
    <property type="component" value="Unassembled WGS sequence"/>
</dbReference>
<keyword evidence="4 10" id="KW-0863">Zinc-finger</keyword>
<dbReference type="GO" id="GO:0005634">
    <property type="term" value="C:nucleus"/>
    <property type="evidence" value="ECO:0007669"/>
    <property type="project" value="UniProtKB-SubCell"/>
</dbReference>
<feature type="compositionally biased region" description="Basic residues" evidence="11">
    <location>
        <begin position="497"/>
        <end position="507"/>
    </location>
</feature>
<dbReference type="Pfam" id="PF00651">
    <property type="entry name" value="BTB"/>
    <property type="match status" value="1"/>
</dbReference>
<evidence type="ECO:0000259" key="12">
    <source>
        <dbReference type="PROSITE" id="PS50097"/>
    </source>
</evidence>
<evidence type="ECO:0000256" key="7">
    <source>
        <dbReference type="ARBA" id="ARBA00023125"/>
    </source>
</evidence>
<evidence type="ECO:0000259" key="13">
    <source>
        <dbReference type="PROSITE" id="PS50157"/>
    </source>
</evidence>
<dbReference type="Gene3D" id="3.30.710.10">
    <property type="entry name" value="Potassium Channel Kv1.1, Chain A"/>
    <property type="match status" value="1"/>
</dbReference>
<dbReference type="Gene3D" id="3.30.160.60">
    <property type="entry name" value="Classic Zinc Finger"/>
    <property type="match status" value="3"/>
</dbReference>
<evidence type="ECO:0000256" key="11">
    <source>
        <dbReference type="SAM" id="MobiDB-lite"/>
    </source>
</evidence>
<feature type="domain" description="BTB" evidence="12">
    <location>
        <begin position="31"/>
        <end position="96"/>
    </location>
</feature>
<dbReference type="PANTHER" id="PTHR46105:SF5">
    <property type="entry name" value="ZINC FINGER AND BTB DOMAIN-CONTAINING PROTEIN 44 ISOFORM X1"/>
    <property type="match status" value="1"/>
</dbReference>
<evidence type="ECO:0000256" key="6">
    <source>
        <dbReference type="ARBA" id="ARBA00023015"/>
    </source>
</evidence>
<reference evidence="14 15" key="1">
    <citation type="journal article" date="2024" name="BMC Genomics">
        <title>Genome assembly of redclaw crayfish (Cherax quadricarinatus) provides insights into its immune adaptation and hypoxia tolerance.</title>
        <authorList>
            <person name="Liu Z."/>
            <person name="Zheng J."/>
            <person name="Li H."/>
            <person name="Fang K."/>
            <person name="Wang S."/>
            <person name="He J."/>
            <person name="Zhou D."/>
            <person name="Weng S."/>
            <person name="Chi M."/>
            <person name="Gu Z."/>
            <person name="He J."/>
            <person name="Li F."/>
            <person name="Wang M."/>
        </authorList>
    </citation>
    <scope>NUCLEOTIDE SEQUENCE [LARGE SCALE GENOMIC DNA]</scope>
    <source>
        <strain evidence="14">ZL_2023a</strain>
    </source>
</reference>
<keyword evidence="5" id="KW-0862">Zinc</keyword>
<dbReference type="PROSITE" id="PS50097">
    <property type="entry name" value="BTB"/>
    <property type="match status" value="1"/>
</dbReference>
<evidence type="ECO:0000313" key="14">
    <source>
        <dbReference type="EMBL" id="KAK8739759.1"/>
    </source>
</evidence>